<dbReference type="PROSITE" id="PS51106">
    <property type="entry name" value="PTS_EIIC_TYPE_4"/>
    <property type="match status" value="1"/>
</dbReference>
<gene>
    <name evidence="10" type="ORF">J2S15_003944</name>
</gene>
<dbReference type="Pfam" id="PF03609">
    <property type="entry name" value="EII-Sor"/>
    <property type="match status" value="1"/>
</dbReference>
<evidence type="ECO:0000313" key="10">
    <source>
        <dbReference type="EMBL" id="MDQ0363183.1"/>
    </source>
</evidence>
<keyword evidence="6 9" id="KW-0812">Transmembrane</keyword>
<dbReference type="PANTHER" id="PTHR32502">
    <property type="entry name" value="N-ACETYLGALACTOSAMINE PERMEASE II COMPONENT-RELATED"/>
    <property type="match status" value="1"/>
</dbReference>
<organism evidence="10 11">
    <name type="scientific">Breznakia pachnodae</name>
    <dbReference type="NCBI Taxonomy" id="265178"/>
    <lineage>
        <taxon>Bacteria</taxon>
        <taxon>Bacillati</taxon>
        <taxon>Bacillota</taxon>
        <taxon>Erysipelotrichia</taxon>
        <taxon>Erysipelotrichales</taxon>
        <taxon>Erysipelotrichaceae</taxon>
        <taxon>Breznakia</taxon>
    </lineage>
</organism>
<dbReference type="EMBL" id="JAUSUR010000010">
    <property type="protein sequence ID" value="MDQ0363183.1"/>
    <property type="molecule type" value="Genomic_DNA"/>
</dbReference>
<evidence type="ECO:0000256" key="1">
    <source>
        <dbReference type="ARBA" id="ARBA00004651"/>
    </source>
</evidence>
<evidence type="ECO:0000256" key="8">
    <source>
        <dbReference type="ARBA" id="ARBA00023136"/>
    </source>
</evidence>
<evidence type="ECO:0000256" key="6">
    <source>
        <dbReference type="ARBA" id="ARBA00022692"/>
    </source>
</evidence>
<dbReference type="Proteomes" id="UP001230220">
    <property type="component" value="Unassembled WGS sequence"/>
</dbReference>
<proteinExistence type="predicted"/>
<feature type="transmembrane region" description="Helical" evidence="9">
    <location>
        <begin position="38"/>
        <end position="67"/>
    </location>
</feature>
<dbReference type="PANTHER" id="PTHR32502:SF28">
    <property type="entry name" value="PHOSPHOTRANSFERASE SYSTEM SUGAR-SPECIFIC EIIC COMPONENT"/>
    <property type="match status" value="1"/>
</dbReference>
<comment type="subcellular location">
    <subcellularLocation>
        <location evidence="1">Cell membrane</location>
        <topology evidence="1">Multi-pass membrane protein</topology>
    </subcellularLocation>
</comment>
<protein>
    <submittedName>
        <fullName evidence="10">PTS system mannose-specific IIC component</fullName>
    </submittedName>
</protein>
<comment type="caution">
    <text evidence="10">The sequence shown here is derived from an EMBL/GenBank/DDBJ whole genome shotgun (WGS) entry which is preliminary data.</text>
</comment>
<evidence type="ECO:0000256" key="4">
    <source>
        <dbReference type="ARBA" id="ARBA00022597"/>
    </source>
</evidence>
<keyword evidence="7 9" id="KW-1133">Transmembrane helix</keyword>
<evidence type="ECO:0000256" key="5">
    <source>
        <dbReference type="ARBA" id="ARBA00022683"/>
    </source>
</evidence>
<evidence type="ECO:0000256" key="3">
    <source>
        <dbReference type="ARBA" id="ARBA00022475"/>
    </source>
</evidence>
<keyword evidence="11" id="KW-1185">Reference proteome</keyword>
<accession>A0ABU0E8F4</accession>
<keyword evidence="2" id="KW-0813">Transport</keyword>
<evidence type="ECO:0000256" key="7">
    <source>
        <dbReference type="ARBA" id="ARBA00022989"/>
    </source>
</evidence>
<keyword evidence="5" id="KW-0598">Phosphotransferase system</keyword>
<sequence length="256" mass="26927">MLEPIQIIIVTVLAFIMQMDEMGPQGFGLIYPGIIGPITGLLLGNLEAGCVVGGTLQLMSLGVAAVGGSSTPRYGWATIIATAVAVGTGKGIEAGLALGIPVGMLGVQMDIVVRLINGVIVRKSEKMVAEGKAKSGQRLLLACWVLFGLEAAIAVLLSVTLGATFINQILDVTPVWVTQGLSLAGALLPVVGFSMLLKYMPVKKYLNYALLGFVLSAYLQVPILGIAIVGFALAFDFYRRRNEVSFVNVGEADEDE</sequence>
<feature type="transmembrane region" description="Helical" evidence="9">
    <location>
        <begin position="209"/>
        <end position="235"/>
    </location>
</feature>
<feature type="transmembrane region" description="Helical" evidence="9">
    <location>
        <begin position="98"/>
        <end position="120"/>
    </location>
</feature>
<keyword evidence="8 9" id="KW-0472">Membrane</keyword>
<keyword evidence="3" id="KW-1003">Cell membrane</keyword>
<reference evidence="10 11" key="1">
    <citation type="submission" date="2023-07" db="EMBL/GenBank/DDBJ databases">
        <title>Genomic Encyclopedia of Type Strains, Phase IV (KMG-IV): sequencing the most valuable type-strain genomes for metagenomic binning, comparative biology and taxonomic classification.</title>
        <authorList>
            <person name="Goeker M."/>
        </authorList>
    </citation>
    <scope>NUCLEOTIDE SEQUENCE [LARGE SCALE GENOMIC DNA]</scope>
    <source>
        <strain evidence="10 11">DSM 16784</strain>
    </source>
</reference>
<dbReference type="InterPro" id="IPR050303">
    <property type="entry name" value="GatZ_KbaZ_carbometab"/>
</dbReference>
<dbReference type="RefSeq" id="WP_307411897.1">
    <property type="nucleotide sequence ID" value="NZ_JAUSUR010000010.1"/>
</dbReference>
<feature type="transmembrane region" description="Helical" evidence="9">
    <location>
        <begin position="176"/>
        <end position="197"/>
    </location>
</feature>
<evidence type="ECO:0000256" key="9">
    <source>
        <dbReference type="SAM" id="Phobius"/>
    </source>
</evidence>
<keyword evidence="4" id="KW-0762">Sugar transport</keyword>
<feature type="transmembrane region" description="Helical" evidence="9">
    <location>
        <begin position="141"/>
        <end position="170"/>
    </location>
</feature>
<evidence type="ECO:0000256" key="2">
    <source>
        <dbReference type="ARBA" id="ARBA00022448"/>
    </source>
</evidence>
<evidence type="ECO:0000313" key="11">
    <source>
        <dbReference type="Proteomes" id="UP001230220"/>
    </source>
</evidence>
<name>A0ABU0E8F4_9FIRM</name>
<dbReference type="InterPro" id="IPR004700">
    <property type="entry name" value="PTS_IIC_man"/>
</dbReference>